<keyword evidence="2" id="KW-0808">Transferase</keyword>
<evidence type="ECO:0000313" key="2">
    <source>
        <dbReference type="EMBL" id="HHI65398.1"/>
    </source>
</evidence>
<accession>A0A7C5KCN0</accession>
<protein>
    <submittedName>
        <fullName evidence="2">Phosphoribosyltransferase</fullName>
    </submittedName>
</protein>
<dbReference type="AlphaFoldDB" id="A0A7C5KCN0"/>
<evidence type="ECO:0000259" key="1">
    <source>
        <dbReference type="Pfam" id="PF00156"/>
    </source>
</evidence>
<organism evidence="2">
    <name type="scientific">Thermodesulfobium narugense</name>
    <dbReference type="NCBI Taxonomy" id="184064"/>
    <lineage>
        <taxon>Bacteria</taxon>
        <taxon>Pseudomonadati</taxon>
        <taxon>Thermodesulfobiota</taxon>
        <taxon>Thermodesulfobiia</taxon>
        <taxon>Thermodesulfobiales</taxon>
        <taxon>Thermodesulfobiaceae</taxon>
        <taxon>Thermodesulfobium</taxon>
    </lineage>
</organism>
<reference evidence="2" key="1">
    <citation type="journal article" date="2020" name="mSystems">
        <title>Genome- and Community-Level Interaction Insights into Carbon Utilization and Element Cycling Functions of Hydrothermarchaeota in Hydrothermal Sediment.</title>
        <authorList>
            <person name="Zhou Z."/>
            <person name="Liu Y."/>
            <person name="Xu W."/>
            <person name="Pan J."/>
            <person name="Luo Z.H."/>
            <person name="Li M."/>
        </authorList>
    </citation>
    <scope>NUCLEOTIDE SEQUENCE [LARGE SCALE GENOMIC DNA]</scope>
    <source>
        <strain evidence="2">SpSt-1019</strain>
    </source>
</reference>
<dbReference type="SUPFAM" id="SSF53271">
    <property type="entry name" value="PRTase-like"/>
    <property type="match status" value="1"/>
</dbReference>
<dbReference type="CDD" id="cd06223">
    <property type="entry name" value="PRTases_typeI"/>
    <property type="match status" value="1"/>
</dbReference>
<sequence>MFKDRLEAAKLLSKKIKETLGDMKDVIVLAIPRGGIIVGAEVARFFGWDLDITIPRKLGAPGNPELAVGAIGEHGGLVINDRAYKLLGIDKDYLDKIIEKEKKEIERRSSLYRTKRFDYKGKNIIIVDDGIATGSTVIASIRGLRTFEPKSIVVAVPVLPYETIDLIKKEADILIYLMAPKEFWAVGQFYADFGEVKDEEVVRILKEFSKDIKDS</sequence>
<dbReference type="Pfam" id="PF00156">
    <property type="entry name" value="Pribosyltran"/>
    <property type="match status" value="1"/>
</dbReference>
<feature type="domain" description="Phosphoribosyltransferase" evidence="1">
    <location>
        <begin position="8"/>
        <end position="173"/>
    </location>
</feature>
<dbReference type="EMBL" id="DRUY01000083">
    <property type="protein sequence ID" value="HHI65398.1"/>
    <property type="molecule type" value="Genomic_DNA"/>
</dbReference>
<dbReference type="InterPro" id="IPR029057">
    <property type="entry name" value="PRTase-like"/>
</dbReference>
<comment type="caution">
    <text evidence="2">The sequence shown here is derived from an EMBL/GenBank/DDBJ whole genome shotgun (WGS) entry which is preliminary data.</text>
</comment>
<proteinExistence type="predicted"/>
<dbReference type="GO" id="GO:0016757">
    <property type="term" value="F:glycosyltransferase activity"/>
    <property type="evidence" value="ECO:0007669"/>
    <property type="project" value="UniProtKB-KW"/>
</dbReference>
<dbReference type="Gene3D" id="3.30.1310.20">
    <property type="entry name" value="PRTase-like"/>
    <property type="match status" value="1"/>
</dbReference>
<dbReference type="Gene3D" id="3.40.50.2020">
    <property type="match status" value="1"/>
</dbReference>
<dbReference type="InterPro" id="IPR000836">
    <property type="entry name" value="PRTase_dom"/>
</dbReference>
<keyword evidence="2" id="KW-0328">Glycosyltransferase</keyword>
<gene>
    <name evidence="2" type="ORF">ENL70_02465</name>
</gene>
<name>A0A7C5KCN0_9BACT</name>